<sequence>MTDGSWSRSVFEQLYKQNPDPWSFETSPYENSKYIATLAHAGPGPFDFALELGCSIGVLTASLAPRCHHLLAVDIAETALANARLRCASLPNVIFHRGQLPEEFPLLAENSCDLILISELLYFLSPTDIARLARQCLAVRRTDAPLILVNWTGKTDTPCTGNQAAELFIETCLKNTTISYFTDRADSYRIDRLT</sequence>
<evidence type="ECO:0000313" key="2">
    <source>
        <dbReference type="Proteomes" id="UP000615326"/>
    </source>
</evidence>
<dbReference type="CDD" id="cd02440">
    <property type="entry name" value="AdoMet_MTases"/>
    <property type="match status" value="1"/>
</dbReference>
<dbReference type="Gene3D" id="3.40.50.150">
    <property type="entry name" value="Vaccinia Virus protein VP39"/>
    <property type="match status" value="1"/>
</dbReference>
<dbReference type="InterPro" id="IPR029063">
    <property type="entry name" value="SAM-dependent_MTases_sf"/>
</dbReference>
<comment type="caution">
    <text evidence="1">The sequence shown here is derived from an EMBL/GenBank/DDBJ whole genome shotgun (WGS) entry which is preliminary data.</text>
</comment>
<protein>
    <submittedName>
        <fullName evidence="1">Methyltransferase domain-containing protein</fullName>
    </submittedName>
</protein>
<organism evidence="1 2">
    <name type="scientific">Acetobacter fallax</name>
    <dbReference type="NCBI Taxonomy" id="1737473"/>
    <lineage>
        <taxon>Bacteria</taxon>
        <taxon>Pseudomonadati</taxon>
        <taxon>Pseudomonadota</taxon>
        <taxon>Alphaproteobacteria</taxon>
        <taxon>Acetobacterales</taxon>
        <taxon>Acetobacteraceae</taxon>
        <taxon>Acetobacter</taxon>
    </lineage>
</organism>
<dbReference type="GO" id="GO:0008168">
    <property type="term" value="F:methyltransferase activity"/>
    <property type="evidence" value="ECO:0007669"/>
    <property type="project" value="UniProtKB-KW"/>
</dbReference>
<dbReference type="EMBL" id="WOSW01000002">
    <property type="protein sequence ID" value="NHO31425.1"/>
    <property type="molecule type" value="Genomic_DNA"/>
</dbReference>
<dbReference type="Proteomes" id="UP000615326">
    <property type="component" value="Unassembled WGS sequence"/>
</dbReference>
<keyword evidence="1" id="KW-0808">Transferase</keyword>
<dbReference type="SUPFAM" id="SSF53335">
    <property type="entry name" value="S-adenosyl-L-methionine-dependent methyltransferases"/>
    <property type="match status" value="1"/>
</dbReference>
<dbReference type="InterPro" id="IPR008715">
    <property type="entry name" value="SAM-MeTfrase_NodS-like"/>
</dbReference>
<dbReference type="GO" id="GO:0032259">
    <property type="term" value="P:methylation"/>
    <property type="evidence" value="ECO:0007669"/>
    <property type="project" value="UniProtKB-KW"/>
</dbReference>
<evidence type="ECO:0000313" key="1">
    <source>
        <dbReference type="EMBL" id="NHO31425.1"/>
    </source>
</evidence>
<name>A0ABX0KA74_9PROT</name>
<keyword evidence="2" id="KW-1185">Reference proteome</keyword>
<dbReference type="RefSeq" id="WP_173576027.1">
    <property type="nucleotide sequence ID" value="NZ_WOSW01000002.1"/>
</dbReference>
<gene>
    <name evidence="1" type="ORF">GOB84_02420</name>
</gene>
<proteinExistence type="predicted"/>
<accession>A0ABX0KA74</accession>
<keyword evidence="1" id="KW-0489">Methyltransferase</keyword>
<reference evidence="1 2" key="1">
    <citation type="journal article" date="2020" name="Int. J. Syst. Evol. Microbiol.">
        <title>Novel acetic acid bacteria from cider fermentations: Acetobacter conturbans sp. nov. and Acetobacter fallax sp. nov.</title>
        <authorList>
            <person name="Sombolestani A.S."/>
            <person name="Cleenwerck I."/>
            <person name="Cnockaert M."/>
            <person name="Borremans W."/>
            <person name="Wieme A.D."/>
            <person name="De Vuyst L."/>
            <person name="Vandamme P."/>
        </authorList>
    </citation>
    <scope>NUCLEOTIDE SEQUENCE [LARGE SCALE GENOMIC DNA]</scope>
    <source>
        <strain evidence="1 2">LMG 1637</strain>
    </source>
</reference>
<dbReference type="Pfam" id="PF05401">
    <property type="entry name" value="NodS"/>
    <property type="match status" value="1"/>
</dbReference>